<dbReference type="SMART" id="SM00490">
    <property type="entry name" value="HELICc"/>
    <property type="match status" value="1"/>
</dbReference>
<dbReference type="GO" id="GO:0003677">
    <property type="term" value="F:DNA binding"/>
    <property type="evidence" value="ECO:0007669"/>
    <property type="project" value="UniProtKB-KW"/>
</dbReference>
<dbReference type="PANTHER" id="PTHR45623">
    <property type="entry name" value="CHROMODOMAIN-HELICASE-DNA-BINDING PROTEIN 3-RELATED-RELATED"/>
    <property type="match status" value="1"/>
</dbReference>
<keyword evidence="5" id="KW-0347">Helicase</keyword>
<evidence type="ECO:0000259" key="13">
    <source>
        <dbReference type="PROSITE" id="PS51293"/>
    </source>
</evidence>
<evidence type="ECO:0000256" key="5">
    <source>
        <dbReference type="ARBA" id="ARBA00022806"/>
    </source>
</evidence>
<comment type="subcellular location">
    <subcellularLocation>
        <location evidence="1">Nucleus</location>
    </subcellularLocation>
</comment>
<evidence type="ECO:0000259" key="12">
    <source>
        <dbReference type="PROSITE" id="PS51194"/>
    </source>
</evidence>
<dbReference type="Gene3D" id="1.10.10.60">
    <property type="entry name" value="Homeodomain-like"/>
    <property type="match status" value="2"/>
</dbReference>
<evidence type="ECO:0000256" key="9">
    <source>
        <dbReference type="ARBA" id="ARBA00023242"/>
    </source>
</evidence>
<evidence type="ECO:0000256" key="2">
    <source>
        <dbReference type="ARBA" id="ARBA00009687"/>
    </source>
</evidence>
<dbReference type="CDD" id="cd18793">
    <property type="entry name" value="SF2_C_SNF"/>
    <property type="match status" value="1"/>
</dbReference>
<dbReference type="SMART" id="SM00717">
    <property type="entry name" value="SANT"/>
    <property type="match status" value="2"/>
</dbReference>
<dbReference type="InterPro" id="IPR015195">
    <property type="entry name" value="SLIDE"/>
</dbReference>
<dbReference type="PANTHER" id="PTHR45623:SF49">
    <property type="entry name" value="SWI_SNF-RELATED MATRIX-ASSOCIATED ACTIN-DEPENDENT REGULATOR OF CHROMATIN SUBFAMILY A MEMBER 5"/>
    <property type="match status" value="1"/>
</dbReference>
<dbReference type="InterPro" id="IPR001650">
    <property type="entry name" value="Helicase_C-like"/>
</dbReference>
<sequence>MYAGNTRGSEQKLHTNVESLNGASNADDDRGLSGNNVEPAQEKVPESPAYIELSNLEANKQEFNMKGENKGGHERSDAEVSDVSSSTVENNVEHGPSRSKKRRLVQNANPAPSSLSNSQGSSNSTPVNHTPSSKNSVAYSANYNAVSANKTAGVGRQAKNEVGAGLKGSSKNANANNTEMSRYANYSDADAPSPGASTTLLHKILNEGGCIDEILAMSRSGMNVKFKKSEIKRVIDAVDQPKILVGQSKPYQIEGLKWLVGLYVKGLNGILADEMGLGKTFQTISFLAYLKETHNVSGPHMVLAPKSTIGNWISEIHRFCPSLRVLKFIGNKEERAILVATELDPDKYDIFVTSYEVCCKTKGPLGKLNWKYLIIDEAHRIKNEESKLSEVVRMFKTEYRLLITGTPLQNNLKELWALLNFLFPIVFSSSEEFETVFDLVGPKDLSQADRESRNLQIVARLHGVLRPFMLRRSKRDVLTDMPPKNELLLMVPLSTMQKQLYRDLLRKNVPELGVEDSTKSGMQVQLLNLAMQLRKACNHPYLFEGYEDRNEDPFGEHLVQNSGKLSLVDKLLNRLLGNNSRVLIFSQMARMLDILEDYCRMRNYLYYRIDGNTSSEDRDTQISNFNHPDSQVNIFLLSTRAGGLGINLASANVVILYDSDWNPQVDLQAIDRAHRIGQMKPVYVYRLVHQYTIEEKIIERATLKLQLDSAVIQHGRLAQKELLQMVQYGAGHIFKAGDEAITEEDLDVILSKGQERANLMNQKLITNSKKHLLDFSTTSSSNIYDYLDDDENEEDKEAWRNLEALKVQNETLIERESRRKLRIAKEQMELYGSTKSDKPLMLPEYQFFDNARLVMLHKQEMEGGLTEHEQQFKDELLSRGFSNWSRKDFNNFIKANVMYSRYDIKSIASFIDGKTYEEVEEYSKTFWEKYTTLPDWPKYIKKIEQGEENLLKVYQLHQMILTKQRQVKNPWVGTETLFSSHRGKSNFSEEEDRYLMNVISLFGYERWNVISEFIRLDPKFQLNLFFRSRNCLDISKRADYIVKHIAKEATKPNAGERANRRAKKEQPTPSTPTPVAK</sequence>
<dbReference type="GO" id="GO:0004386">
    <property type="term" value="F:helicase activity"/>
    <property type="evidence" value="ECO:0007669"/>
    <property type="project" value="UniProtKB-KW"/>
</dbReference>
<evidence type="ECO:0000256" key="3">
    <source>
        <dbReference type="ARBA" id="ARBA00022741"/>
    </source>
</evidence>
<keyword evidence="9" id="KW-0539">Nucleus</keyword>
<dbReference type="FunFam" id="3.40.50.10810:FF:000005">
    <property type="entry name" value="Photoperiod-independent early flowering 1"/>
    <property type="match status" value="1"/>
</dbReference>
<feature type="domain" description="Helicase C-terminal" evidence="12">
    <location>
        <begin position="567"/>
        <end position="723"/>
    </location>
</feature>
<dbReference type="SMART" id="SM00487">
    <property type="entry name" value="DEXDc"/>
    <property type="match status" value="1"/>
</dbReference>
<protein>
    <submittedName>
        <fullName evidence="14">SWI/SNF family transcriptional activator protein</fullName>
    </submittedName>
</protein>
<dbReference type="Gene3D" id="3.40.50.300">
    <property type="entry name" value="P-loop containing nucleotide triphosphate hydrolases"/>
    <property type="match status" value="1"/>
</dbReference>
<dbReference type="InterPro" id="IPR009057">
    <property type="entry name" value="Homeodomain-like_sf"/>
</dbReference>
<evidence type="ECO:0000256" key="7">
    <source>
        <dbReference type="ARBA" id="ARBA00022853"/>
    </source>
</evidence>
<dbReference type="GO" id="GO:0000785">
    <property type="term" value="C:chromatin"/>
    <property type="evidence" value="ECO:0007669"/>
    <property type="project" value="TreeGrafter"/>
</dbReference>
<name>A0A976M4L4_THEOR</name>
<dbReference type="PROSITE" id="PS51293">
    <property type="entry name" value="SANT"/>
    <property type="match status" value="1"/>
</dbReference>
<feature type="region of interest" description="Disordered" evidence="10">
    <location>
        <begin position="1051"/>
        <end position="1077"/>
    </location>
</feature>
<dbReference type="Gene3D" id="3.40.50.10810">
    <property type="entry name" value="Tandem AAA-ATPase domain"/>
    <property type="match status" value="1"/>
</dbReference>
<dbReference type="InterPro" id="IPR027417">
    <property type="entry name" value="P-loop_NTPase"/>
</dbReference>
<feature type="region of interest" description="Disordered" evidence="10">
    <location>
        <begin position="1"/>
        <end position="135"/>
    </location>
</feature>
<dbReference type="InterPro" id="IPR017884">
    <property type="entry name" value="SANT_dom"/>
</dbReference>
<dbReference type="GO" id="GO:0016887">
    <property type="term" value="F:ATP hydrolysis activity"/>
    <property type="evidence" value="ECO:0007669"/>
    <property type="project" value="TreeGrafter"/>
</dbReference>
<dbReference type="EMBL" id="CP056065">
    <property type="protein sequence ID" value="UKJ88303.2"/>
    <property type="molecule type" value="Genomic_DNA"/>
</dbReference>
<evidence type="ECO:0000256" key="6">
    <source>
        <dbReference type="ARBA" id="ARBA00022840"/>
    </source>
</evidence>
<dbReference type="GO" id="GO:0034728">
    <property type="term" value="P:nucleosome organization"/>
    <property type="evidence" value="ECO:0007669"/>
    <property type="project" value="TreeGrafter"/>
</dbReference>
<evidence type="ECO:0000256" key="1">
    <source>
        <dbReference type="ARBA" id="ARBA00004123"/>
    </source>
</evidence>
<evidence type="ECO:0000256" key="8">
    <source>
        <dbReference type="ARBA" id="ARBA00023125"/>
    </source>
</evidence>
<dbReference type="InterPro" id="IPR049730">
    <property type="entry name" value="SNF2/RAD54-like_C"/>
</dbReference>
<accession>A0A976M4L4</accession>
<evidence type="ECO:0000256" key="10">
    <source>
        <dbReference type="SAM" id="MobiDB-lite"/>
    </source>
</evidence>
<evidence type="ECO:0000259" key="11">
    <source>
        <dbReference type="PROSITE" id="PS51192"/>
    </source>
</evidence>
<keyword evidence="4" id="KW-0378">Hydrolase</keyword>
<proteinExistence type="inferred from homology"/>
<feature type="domain" description="Helicase ATP-binding" evidence="11">
    <location>
        <begin position="260"/>
        <end position="425"/>
    </location>
</feature>
<dbReference type="InterPro" id="IPR001005">
    <property type="entry name" value="SANT/Myb"/>
</dbReference>
<evidence type="ECO:0000313" key="15">
    <source>
        <dbReference type="Proteomes" id="UP000244803"/>
    </source>
</evidence>
<reference evidence="14" key="1">
    <citation type="submission" date="2022-07" db="EMBL/GenBank/DDBJ databases">
        <title>Evaluation of T. orientalis genome assembly methods using nanopore sequencing and analysis of variation between genomes.</title>
        <authorList>
            <person name="Yam J."/>
            <person name="Micallef M.L."/>
            <person name="Liu M."/>
            <person name="Djordjevic S.P."/>
            <person name="Bogema D.R."/>
            <person name="Jenkins C."/>
        </authorList>
    </citation>
    <scope>NUCLEOTIDE SEQUENCE</scope>
    <source>
        <strain evidence="14">Fish Creek</strain>
    </source>
</reference>
<feature type="domain" description="SANT" evidence="13">
    <location>
        <begin position="879"/>
        <end position="931"/>
    </location>
</feature>
<dbReference type="GO" id="GO:0042393">
    <property type="term" value="F:histone binding"/>
    <property type="evidence" value="ECO:0007669"/>
    <property type="project" value="TreeGrafter"/>
</dbReference>
<dbReference type="AlphaFoldDB" id="A0A976M4L4"/>
<dbReference type="Pfam" id="PF09111">
    <property type="entry name" value="SLIDE"/>
    <property type="match status" value="1"/>
</dbReference>
<dbReference type="GO" id="GO:0003682">
    <property type="term" value="F:chromatin binding"/>
    <property type="evidence" value="ECO:0007669"/>
    <property type="project" value="TreeGrafter"/>
</dbReference>
<dbReference type="PROSITE" id="PS51192">
    <property type="entry name" value="HELICASE_ATP_BIND_1"/>
    <property type="match status" value="1"/>
</dbReference>
<evidence type="ECO:0000313" key="14">
    <source>
        <dbReference type="EMBL" id="UKJ88303.2"/>
    </source>
</evidence>
<keyword evidence="8" id="KW-0238">DNA-binding</keyword>
<keyword evidence="6" id="KW-0067">ATP-binding</keyword>
<dbReference type="InterPro" id="IPR014001">
    <property type="entry name" value="Helicase_ATP-bd"/>
</dbReference>
<dbReference type="Pfam" id="PF00176">
    <property type="entry name" value="SNF2-rel_dom"/>
    <property type="match status" value="1"/>
</dbReference>
<dbReference type="InterPro" id="IPR000330">
    <property type="entry name" value="SNF2_N"/>
</dbReference>
<keyword evidence="7" id="KW-0156">Chromatin regulator</keyword>
<gene>
    <name evidence="14" type="ORF">MACJ_000747</name>
</gene>
<dbReference type="OrthoDB" id="5857104at2759"/>
<evidence type="ECO:0000256" key="4">
    <source>
        <dbReference type="ARBA" id="ARBA00022801"/>
    </source>
</evidence>
<dbReference type="GO" id="GO:0005634">
    <property type="term" value="C:nucleus"/>
    <property type="evidence" value="ECO:0007669"/>
    <property type="project" value="UniProtKB-SubCell"/>
</dbReference>
<dbReference type="Proteomes" id="UP000244803">
    <property type="component" value="Chromosome 1"/>
</dbReference>
<keyword evidence="3" id="KW-0547">Nucleotide-binding</keyword>
<feature type="compositionally biased region" description="Basic and acidic residues" evidence="10">
    <location>
        <begin position="59"/>
        <end position="78"/>
    </location>
</feature>
<feature type="compositionally biased region" description="Low complexity" evidence="10">
    <location>
        <begin position="107"/>
        <end position="124"/>
    </location>
</feature>
<organism evidence="14 15">
    <name type="scientific">Theileria orientalis</name>
    <dbReference type="NCBI Taxonomy" id="68886"/>
    <lineage>
        <taxon>Eukaryota</taxon>
        <taxon>Sar</taxon>
        <taxon>Alveolata</taxon>
        <taxon>Apicomplexa</taxon>
        <taxon>Aconoidasida</taxon>
        <taxon>Piroplasmida</taxon>
        <taxon>Theileriidae</taxon>
        <taxon>Theileria</taxon>
    </lineage>
</organism>
<dbReference type="SUPFAM" id="SSF52540">
    <property type="entry name" value="P-loop containing nucleoside triphosphate hydrolases"/>
    <property type="match status" value="2"/>
</dbReference>
<dbReference type="SUPFAM" id="SSF46689">
    <property type="entry name" value="Homeodomain-like"/>
    <property type="match status" value="2"/>
</dbReference>
<dbReference type="Pfam" id="PF00271">
    <property type="entry name" value="Helicase_C"/>
    <property type="match status" value="1"/>
</dbReference>
<dbReference type="InterPro" id="IPR038718">
    <property type="entry name" value="SNF2-like_sf"/>
</dbReference>
<dbReference type="GO" id="GO:0140658">
    <property type="term" value="F:ATP-dependent chromatin remodeler activity"/>
    <property type="evidence" value="ECO:0007669"/>
    <property type="project" value="TreeGrafter"/>
</dbReference>
<comment type="similarity">
    <text evidence="2">Belongs to the SNF2/RAD54 helicase family. ISWI subfamily.</text>
</comment>
<dbReference type="PROSITE" id="PS51194">
    <property type="entry name" value="HELICASE_CTER"/>
    <property type="match status" value="1"/>
</dbReference>
<dbReference type="GO" id="GO:0005524">
    <property type="term" value="F:ATP binding"/>
    <property type="evidence" value="ECO:0007669"/>
    <property type="project" value="UniProtKB-KW"/>
</dbReference>